<dbReference type="Proteomes" id="UP000243255">
    <property type="component" value="Unassembled WGS sequence"/>
</dbReference>
<dbReference type="STRING" id="1121321.SAMN04488530_10692"/>
<keyword evidence="6" id="KW-1185">Reference proteome</keyword>
<reference evidence="6" key="1">
    <citation type="submission" date="2016-11" db="EMBL/GenBank/DDBJ databases">
        <authorList>
            <person name="Varghese N."/>
            <person name="Submissions S."/>
        </authorList>
    </citation>
    <scope>NUCLEOTIDE SEQUENCE [LARGE SCALE GENOMIC DNA]</scope>
    <source>
        <strain evidence="6">DSM 2635</strain>
    </source>
</reference>
<dbReference type="Gene3D" id="1.10.10.10">
    <property type="entry name" value="Winged helix-like DNA-binding domain superfamily/Winged helix DNA-binding domain"/>
    <property type="match status" value="1"/>
</dbReference>
<dbReference type="GO" id="GO:0003700">
    <property type="term" value="F:DNA-binding transcription factor activity"/>
    <property type="evidence" value="ECO:0007669"/>
    <property type="project" value="InterPro"/>
</dbReference>
<dbReference type="PANTHER" id="PTHR33154:SF18">
    <property type="entry name" value="ARSENICAL RESISTANCE OPERON REPRESSOR"/>
    <property type="match status" value="1"/>
</dbReference>
<protein>
    <submittedName>
        <fullName evidence="5">Transcriptional regulator, ArsR family</fullName>
    </submittedName>
</protein>
<dbReference type="OrthoDB" id="9798835at2"/>
<evidence type="ECO:0000256" key="1">
    <source>
        <dbReference type="ARBA" id="ARBA00023015"/>
    </source>
</evidence>
<accession>A0A1M5MAA6</accession>
<dbReference type="InterPro" id="IPR011991">
    <property type="entry name" value="ArsR-like_HTH"/>
</dbReference>
<dbReference type="PROSITE" id="PS50987">
    <property type="entry name" value="HTH_ARSR_2"/>
    <property type="match status" value="1"/>
</dbReference>
<keyword evidence="1" id="KW-0805">Transcription regulation</keyword>
<dbReference type="PRINTS" id="PR00778">
    <property type="entry name" value="HTHARSR"/>
</dbReference>
<dbReference type="SMART" id="SM00418">
    <property type="entry name" value="HTH_ARSR"/>
    <property type="match status" value="1"/>
</dbReference>
<keyword evidence="3" id="KW-0804">Transcription</keyword>
<sequence>MNDIDLIFKALSDPIRLAILKKLYSAESVCVCKLVEMFDISQSKLSYHLKLLLSANLINKTSEGKWNYYSVNKDVVHKVLTYEIIQELFL</sequence>
<name>A0A1M5MAA6_9FIRM</name>
<evidence type="ECO:0000256" key="2">
    <source>
        <dbReference type="ARBA" id="ARBA00023125"/>
    </source>
</evidence>
<dbReference type="NCBIfam" id="NF033788">
    <property type="entry name" value="HTH_metalloreg"/>
    <property type="match status" value="1"/>
</dbReference>
<dbReference type="PANTHER" id="PTHR33154">
    <property type="entry name" value="TRANSCRIPTIONAL REGULATOR, ARSR FAMILY"/>
    <property type="match status" value="1"/>
</dbReference>
<dbReference type="InterPro" id="IPR036390">
    <property type="entry name" value="WH_DNA-bd_sf"/>
</dbReference>
<evidence type="ECO:0000313" key="6">
    <source>
        <dbReference type="Proteomes" id="UP000243255"/>
    </source>
</evidence>
<dbReference type="InterPro" id="IPR051081">
    <property type="entry name" value="HTH_MetalResp_TranReg"/>
</dbReference>
<evidence type="ECO:0000313" key="5">
    <source>
        <dbReference type="EMBL" id="SHG74210.1"/>
    </source>
</evidence>
<organism evidence="5 6">
    <name type="scientific">Asaccharospora irregularis DSM 2635</name>
    <dbReference type="NCBI Taxonomy" id="1121321"/>
    <lineage>
        <taxon>Bacteria</taxon>
        <taxon>Bacillati</taxon>
        <taxon>Bacillota</taxon>
        <taxon>Clostridia</taxon>
        <taxon>Peptostreptococcales</taxon>
        <taxon>Peptostreptococcaceae</taxon>
        <taxon>Asaccharospora</taxon>
    </lineage>
</organism>
<evidence type="ECO:0000259" key="4">
    <source>
        <dbReference type="PROSITE" id="PS50987"/>
    </source>
</evidence>
<evidence type="ECO:0000256" key="3">
    <source>
        <dbReference type="ARBA" id="ARBA00023163"/>
    </source>
</evidence>
<dbReference type="AlphaFoldDB" id="A0A1M5MAA6"/>
<dbReference type="Pfam" id="PF01022">
    <property type="entry name" value="HTH_5"/>
    <property type="match status" value="1"/>
</dbReference>
<gene>
    <name evidence="5" type="ORF">SAMN04488530_10692</name>
</gene>
<dbReference type="RefSeq" id="WP_073124694.1">
    <property type="nucleotide sequence ID" value="NZ_BAABCH010000022.1"/>
</dbReference>
<dbReference type="EMBL" id="FQWX01000006">
    <property type="protein sequence ID" value="SHG74210.1"/>
    <property type="molecule type" value="Genomic_DNA"/>
</dbReference>
<proteinExistence type="predicted"/>
<feature type="domain" description="HTH arsR-type" evidence="4">
    <location>
        <begin position="1"/>
        <end position="90"/>
    </location>
</feature>
<dbReference type="InterPro" id="IPR036388">
    <property type="entry name" value="WH-like_DNA-bd_sf"/>
</dbReference>
<keyword evidence="2" id="KW-0238">DNA-binding</keyword>
<dbReference type="InterPro" id="IPR001845">
    <property type="entry name" value="HTH_ArsR_DNA-bd_dom"/>
</dbReference>
<dbReference type="GO" id="GO:0003677">
    <property type="term" value="F:DNA binding"/>
    <property type="evidence" value="ECO:0007669"/>
    <property type="project" value="UniProtKB-KW"/>
</dbReference>
<dbReference type="SUPFAM" id="SSF46785">
    <property type="entry name" value="Winged helix' DNA-binding domain"/>
    <property type="match status" value="1"/>
</dbReference>
<dbReference type="CDD" id="cd00090">
    <property type="entry name" value="HTH_ARSR"/>
    <property type="match status" value="1"/>
</dbReference>